<sequence length="187" mass="20992">MEQRSNTEKMAAYMRLIKREINGAVSESMERRGIHYPCNWGVSLHVVRRAAATFAPDHPFARFLCGQQLRELRLASYVIADPEAVTADELDFWGASVTNVELAENLAFSLLSRTRLAGPLLERWCTPEASEALRYCALLALARMKTLTPGERDEALARAARFVEEDNPALVRQAASLLREKLTGEEE</sequence>
<dbReference type="Proteomes" id="UP000824014">
    <property type="component" value="Unassembled WGS sequence"/>
</dbReference>
<dbReference type="EMBL" id="DXCC01000020">
    <property type="protein sequence ID" value="HIZ15523.1"/>
    <property type="molecule type" value="Genomic_DNA"/>
</dbReference>
<proteinExistence type="predicted"/>
<name>A0A9D2ILI1_9BACT</name>
<dbReference type="SUPFAM" id="SSF48371">
    <property type="entry name" value="ARM repeat"/>
    <property type="match status" value="1"/>
</dbReference>
<protein>
    <submittedName>
        <fullName evidence="1">DNA alkylation repair enzyme</fullName>
    </submittedName>
</protein>
<gene>
    <name evidence="1" type="ORF">H9816_06400</name>
</gene>
<organism evidence="1 2">
    <name type="scientific">Candidatus Tidjanibacter faecipullorum</name>
    <dbReference type="NCBI Taxonomy" id="2838766"/>
    <lineage>
        <taxon>Bacteria</taxon>
        <taxon>Pseudomonadati</taxon>
        <taxon>Bacteroidota</taxon>
        <taxon>Bacteroidia</taxon>
        <taxon>Bacteroidales</taxon>
        <taxon>Rikenellaceae</taxon>
        <taxon>Tidjanibacter</taxon>
    </lineage>
</organism>
<dbReference type="InterPro" id="IPR016024">
    <property type="entry name" value="ARM-type_fold"/>
</dbReference>
<reference evidence="1" key="1">
    <citation type="journal article" date="2021" name="PeerJ">
        <title>Extensive microbial diversity within the chicken gut microbiome revealed by metagenomics and culture.</title>
        <authorList>
            <person name="Gilroy R."/>
            <person name="Ravi A."/>
            <person name="Getino M."/>
            <person name="Pursley I."/>
            <person name="Horton D.L."/>
            <person name="Alikhan N.F."/>
            <person name="Baker D."/>
            <person name="Gharbi K."/>
            <person name="Hall N."/>
            <person name="Watson M."/>
            <person name="Adriaenssens E.M."/>
            <person name="Foster-Nyarko E."/>
            <person name="Jarju S."/>
            <person name="Secka A."/>
            <person name="Antonio M."/>
            <person name="Oren A."/>
            <person name="Chaudhuri R.R."/>
            <person name="La Ragione R."/>
            <person name="Hildebrand F."/>
            <person name="Pallen M.J."/>
        </authorList>
    </citation>
    <scope>NUCLEOTIDE SEQUENCE</scope>
    <source>
        <strain evidence="1">ChiHjej11B10-19426</strain>
    </source>
</reference>
<accession>A0A9D2ILI1</accession>
<dbReference type="AlphaFoldDB" id="A0A9D2ILI1"/>
<comment type="caution">
    <text evidence="1">The sequence shown here is derived from an EMBL/GenBank/DDBJ whole genome shotgun (WGS) entry which is preliminary data.</text>
</comment>
<evidence type="ECO:0000313" key="2">
    <source>
        <dbReference type="Proteomes" id="UP000824014"/>
    </source>
</evidence>
<reference evidence="1" key="2">
    <citation type="submission" date="2021-04" db="EMBL/GenBank/DDBJ databases">
        <authorList>
            <person name="Gilroy R."/>
        </authorList>
    </citation>
    <scope>NUCLEOTIDE SEQUENCE</scope>
    <source>
        <strain evidence="1">ChiHjej11B10-19426</strain>
    </source>
</reference>
<evidence type="ECO:0000313" key="1">
    <source>
        <dbReference type="EMBL" id="HIZ15523.1"/>
    </source>
</evidence>